<dbReference type="SUPFAM" id="SSF52540">
    <property type="entry name" value="P-loop containing nucleoside triphosphate hydrolases"/>
    <property type="match status" value="1"/>
</dbReference>
<accession>A0A1F8GV56</accession>
<organism evidence="11 12">
    <name type="scientific">Candidatus Yanofskybacteria bacterium RIFCSPLOWO2_01_FULL_49_25</name>
    <dbReference type="NCBI Taxonomy" id="1802701"/>
    <lineage>
        <taxon>Bacteria</taxon>
        <taxon>Candidatus Yanofskyibacteriota</taxon>
    </lineage>
</organism>
<evidence type="ECO:0000256" key="6">
    <source>
        <dbReference type="ARBA" id="ARBA00022840"/>
    </source>
</evidence>
<evidence type="ECO:0000256" key="9">
    <source>
        <dbReference type="SAM" id="MobiDB-lite"/>
    </source>
</evidence>
<evidence type="ECO:0000256" key="8">
    <source>
        <dbReference type="HAMAP-Rule" id="MF_00165"/>
    </source>
</evidence>
<comment type="function">
    <text evidence="8">Phosphorylation of dTMP to form dTDP in both de novo and salvage pathways of dTTP synthesis.</text>
</comment>
<dbReference type="GO" id="GO:0005829">
    <property type="term" value="C:cytosol"/>
    <property type="evidence" value="ECO:0007669"/>
    <property type="project" value="TreeGrafter"/>
</dbReference>
<feature type="region of interest" description="Disordered" evidence="9">
    <location>
        <begin position="230"/>
        <end position="260"/>
    </location>
</feature>
<sequence>MKGYFVVLEGTDGSGKTEQFKLLLRALKQAGKKVLTVDFPQYGKPSAYYVEQYLHGVYGTWQEVGPKLASAFYALDRIDAARAIRAHLAKGGVVLANRYVGSNMGHQGAKIKNTVKRRELLKWIYDFEYNICRIPKPDINIFLHVPSRISYKLISRKGERAYLKGKKRDIHEADFNHLKQAEASYQDAVRLFPRDFKVIECAPDGKLLSIESIHQEVTRRLPLLAHSRAASDGAPRSVSLRSSAFGRNRARSDRRTRSKR</sequence>
<dbReference type="GO" id="GO:0006233">
    <property type="term" value="P:dTDP biosynthetic process"/>
    <property type="evidence" value="ECO:0007669"/>
    <property type="project" value="InterPro"/>
</dbReference>
<evidence type="ECO:0000256" key="2">
    <source>
        <dbReference type="ARBA" id="ARBA00022679"/>
    </source>
</evidence>
<dbReference type="AlphaFoldDB" id="A0A1F8GV56"/>
<comment type="similarity">
    <text evidence="1 8">Belongs to the thymidylate kinase family.</text>
</comment>
<dbReference type="GO" id="GO:0005524">
    <property type="term" value="F:ATP binding"/>
    <property type="evidence" value="ECO:0007669"/>
    <property type="project" value="UniProtKB-UniRule"/>
</dbReference>
<comment type="caution">
    <text evidence="11">The sequence shown here is derived from an EMBL/GenBank/DDBJ whole genome shotgun (WGS) entry which is preliminary data.</text>
</comment>
<keyword evidence="2 8" id="KW-0808">Transferase</keyword>
<feature type="domain" description="Thymidylate kinase-like" evidence="10">
    <location>
        <begin position="8"/>
        <end position="200"/>
    </location>
</feature>
<dbReference type="EMBL" id="MGKP01000008">
    <property type="protein sequence ID" value="OGN29314.1"/>
    <property type="molecule type" value="Genomic_DNA"/>
</dbReference>
<evidence type="ECO:0000256" key="3">
    <source>
        <dbReference type="ARBA" id="ARBA00022727"/>
    </source>
</evidence>
<keyword evidence="4 8" id="KW-0547">Nucleotide-binding</keyword>
<dbReference type="Pfam" id="PF02223">
    <property type="entry name" value="Thymidylate_kin"/>
    <property type="match status" value="1"/>
</dbReference>
<name>A0A1F8GV56_9BACT</name>
<keyword evidence="6 8" id="KW-0067">ATP-binding</keyword>
<dbReference type="GO" id="GO:0006227">
    <property type="term" value="P:dUDP biosynthetic process"/>
    <property type="evidence" value="ECO:0007669"/>
    <property type="project" value="TreeGrafter"/>
</dbReference>
<dbReference type="EC" id="2.7.4.9" evidence="8"/>
<dbReference type="PANTHER" id="PTHR10344:SF4">
    <property type="entry name" value="UMP-CMP KINASE 2, MITOCHONDRIAL"/>
    <property type="match status" value="1"/>
</dbReference>
<comment type="catalytic activity">
    <reaction evidence="7 8">
        <text>dTMP + ATP = dTDP + ADP</text>
        <dbReference type="Rhea" id="RHEA:13517"/>
        <dbReference type="ChEBI" id="CHEBI:30616"/>
        <dbReference type="ChEBI" id="CHEBI:58369"/>
        <dbReference type="ChEBI" id="CHEBI:63528"/>
        <dbReference type="ChEBI" id="CHEBI:456216"/>
        <dbReference type="EC" id="2.7.4.9"/>
    </reaction>
</comment>
<keyword evidence="5 8" id="KW-0418">Kinase</keyword>
<evidence type="ECO:0000313" key="11">
    <source>
        <dbReference type="EMBL" id="OGN29314.1"/>
    </source>
</evidence>
<dbReference type="GO" id="GO:0006235">
    <property type="term" value="P:dTTP biosynthetic process"/>
    <property type="evidence" value="ECO:0007669"/>
    <property type="project" value="UniProtKB-UniRule"/>
</dbReference>
<evidence type="ECO:0000259" key="10">
    <source>
        <dbReference type="Pfam" id="PF02223"/>
    </source>
</evidence>
<gene>
    <name evidence="8" type="primary">tmk</name>
    <name evidence="11" type="ORF">A3A33_03810</name>
</gene>
<feature type="binding site" evidence="8">
    <location>
        <begin position="10"/>
        <end position="17"/>
    </location>
    <ligand>
        <name>ATP</name>
        <dbReference type="ChEBI" id="CHEBI:30616"/>
    </ligand>
</feature>
<dbReference type="STRING" id="1802701.A3A33_03810"/>
<dbReference type="HAMAP" id="MF_00165">
    <property type="entry name" value="Thymidylate_kinase"/>
    <property type="match status" value="1"/>
</dbReference>
<protein>
    <recommendedName>
        <fullName evidence="8">Thymidylate kinase</fullName>
        <ecNumber evidence="8">2.7.4.9</ecNumber>
    </recommendedName>
    <alternativeName>
        <fullName evidence="8">dTMP kinase</fullName>
    </alternativeName>
</protein>
<dbReference type="GO" id="GO:0004798">
    <property type="term" value="F:dTMP kinase activity"/>
    <property type="evidence" value="ECO:0007669"/>
    <property type="project" value="UniProtKB-UniRule"/>
</dbReference>
<dbReference type="CDD" id="cd01672">
    <property type="entry name" value="TMPK"/>
    <property type="match status" value="1"/>
</dbReference>
<dbReference type="InterPro" id="IPR039430">
    <property type="entry name" value="Thymidylate_kin-like_dom"/>
</dbReference>
<dbReference type="PANTHER" id="PTHR10344">
    <property type="entry name" value="THYMIDYLATE KINASE"/>
    <property type="match status" value="1"/>
</dbReference>
<evidence type="ECO:0000256" key="5">
    <source>
        <dbReference type="ARBA" id="ARBA00022777"/>
    </source>
</evidence>
<keyword evidence="3 8" id="KW-0545">Nucleotide biosynthesis</keyword>
<evidence type="ECO:0000313" key="12">
    <source>
        <dbReference type="Proteomes" id="UP000179047"/>
    </source>
</evidence>
<proteinExistence type="inferred from homology"/>
<reference evidence="11 12" key="1">
    <citation type="journal article" date="2016" name="Nat. Commun.">
        <title>Thousands of microbial genomes shed light on interconnected biogeochemical processes in an aquifer system.</title>
        <authorList>
            <person name="Anantharaman K."/>
            <person name="Brown C.T."/>
            <person name="Hug L.A."/>
            <person name="Sharon I."/>
            <person name="Castelle C.J."/>
            <person name="Probst A.J."/>
            <person name="Thomas B.C."/>
            <person name="Singh A."/>
            <person name="Wilkins M.J."/>
            <person name="Karaoz U."/>
            <person name="Brodie E.L."/>
            <person name="Williams K.H."/>
            <person name="Hubbard S.S."/>
            <person name="Banfield J.F."/>
        </authorList>
    </citation>
    <scope>NUCLEOTIDE SEQUENCE [LARGE SCALE GENOMIC DNA]</scope>
</reference>
<feature type="compositionally biased region" description="Basic and acidic residues" evidence="9">
    <location>
        <begin position="250"/>
        <end position="260"/>
    </location>
</feature>
<dbReference type="Proteomes" id="UP000179047">
    <property type="component" value="Unassembled WGS sequence"/>
</dbReference>
<dbReference type="InterPro" id="IPR018094">
    <property type="entry name" value="Thymidylate_kinase"/>
</dbReference>
<evidence type="ECO:0000256" key="4">
    <source>
        <dbReference type="ARBA" id="ARBA00022741"/>
    </source>
</evidence>
<evidence type="ECO:0000256" key="7">
    <source>
        <dbReference type="ARBA" id="ARBA00048743"/>
    </source>
</evidence>
<evidence type="ECO:0000256" key="1">
    <source>
        <dbReference type="ARBA" id="ARBA00009776"/>
    </source>
</evidence>
<dbReference type="Gene3D" id="3.40.50.300">
    <property type="entry name" value="P-loop containing nucleotide triphosphate hydrolases"/>
    <property type="match status" value="1"/>
</dbReference>
<dbReference type="InterPro" id="IPR027417">
    <property type="entry name" value="P-loop_NTPase"/>
</dbReference>